<dbReference type="GO" id="GO:0004111">
    <property type="term" value="F:creatine kinase activity"/>
    <property type="evidence" value="ECO:0007669"/>
    <property type="project" value="InterPro"/>
</dbReference>
<keyword evidence="3 8" id="KW-0808">Transferase</keyword>
<proteinExistence type="inferred from homology"/>
<feature type="domain" description="Phosphagen kinase N-terminal" evidence="11">
    <location>
        <begin position="130"/>
        <end position="212"/>
    </location>
</feature>
<dbReference type="SUPFAM" id="SSF55931">
    <property type="entry name" value="Glutamine synthetase/guanido kinase"/>
    <property type="match status" value="1"/>
</dbReference>
<dbReference type="InterPro" id="IPR014746">
    <property type="entry name" value="Gln_synth/guanido_kin_cat_dom"/>
</dbReference>
<evidence type="ECO:0000256" key="3">
    <source>
        <dbReference type="ARBA" id="ARBA00022679"/>
    </source>
</evidence>
<feature type="binding site" evidence="8">
    <location>
        <begin position="398"/>
        <end position="402"/>
    </location>
    <ligand>
        <name>ATP</name>
        <dbReference type="ChEBI" id="CHEBI:30616"/>
    </ligand>
</feature>
<dbReference type="InterPro" id="IPR000749">
    <property type="entry name" value="ATP-guanido_PTrfase"/>
</dbReference>
<evidence type="ECO:0000256" key="2">
    <source>
        <dbReference type="ARBA" id="ARBA00012230"/>
    </source>
</evidence>
<dbReference type="Proteomes" id="UP001151699">
    <property type="component" value="Chromosome C"/>
</dbReference>
<evidence type="ECO:0000256" key="5">
    <source>
        <dbReference type="ARBA" id="ARBA00022777"/>
    </source>
</evidence>
<gene>
    <name evidence="13" type="primary">KARG_2</name>
    <name evidence="13" type="ORF">Bhyg_13603</name>
</gene>
<dbReference type="FunFam" id="1.10.135.10:FF:000003">
    <property type="entry name" value="Three-domain arginine kinase"/>
    <property type="match status" value="1"/>
</dbReference>
<evidence type="ECO:0000256" key="10">
    <source>
        <dbReference type="SAM" id="MobiDB-lite"/>
    </source>
</evidence>
<evidence type="ECO:0000313" key="14">
    <source>
        <dbReference type="Proteomes" id="UP001151699"/>
    </source>
</evidence>
<keyword evidence="5 8" id="KW-0418">Kinase</keyword>
<comment type="caution">
    <text evidence="13">The sequence shown here is derived from an EMBL/GenBank/DDBJ whole genome shotgun (WGS) entry which is preliminary data.</text>
</comment>
<evidence type="ECO:0000256" key="6">
    <source>
        <dbReference type="ARBA" id="ARBA00022840"/>
    </source>
</evidence>
<dbReference type="SUPFAM" id="SSF48034">
    <property type="entry name" value="Guanido kinase N-terminal domain"/>
    <property type="match status" value="1"/>
</dbReference>
<keyword evidence="14" id="KW-1185">Reference proteome</keyword>
<dbReference type="PRINTS" id="PR02028">
    <property type="entry name" value="CMYCBINDINGP"/>
</dbReference>
<reference evidence="13" key="1">
    <citation type="submission" date="2022-07" db="EMBL/GenBank/DDBJ databases">
        <authorList>
            <person name="Trinca V."/>
            <person name="Uliana J.V.C."/>
            <person name="Torres T.T."/>
            <person name="Ward R.J."/>
            <person name="Monesi N."/>
        </authorList>
    </citation>
    <scope>NUCLEOTIDE SEQUENCE</scope>
    <source>
        <strain evidence="13">HSMRA1968</strain>
        <tissue evidence="13">Whole embryos</tissue>
    </source>
</reference>
<name>A0A9Q0RWH5_9DIPT</name>
<evidence type="ECO:0000256" key="1">
    <source>
        <dbReference type="ARBA" id="ARBA00006798"/>
    </source>
</evidence>
<dbReference type="Pfam" id="PF02807">
    <property type="entry name" value="ATP-gua_PtransN"/>
    <property type="match status" value="1"/>
</dbReference>
<protein>
    <recommendedName>
        <fullName evidence="2">arginine kinase</fullName>
        <ecNumber evidence="2">2.7.3.3</ecNumber>
    </recommendedName>
</protein>
<dbReference type="PROSITE" id="PS51510">
    <property type="entry name" value="PHOSPHAGEN_KINASE_C"/>
    <property type="match status" value="1"/>
</dbReference>
<dbReference type="PANTHER" id="PTHR11547">
    <property type="entry name" value="ARGININE OR CREATINE KINASE"/>
    <property type="match status" value="1"/>
</dbReference>
<dbReference type="GO" id="GO:0005524">
    <property type="term" value="F:ATP binding"/>
    <property type="evidence" value="ECO:0007669"/>
    <property type="project" value="UniProtKB-UniRule"/>
</dbReference>
<dbReference type="EC" id="2.7.3.3" evidence="2"/>
<dbReference type="AlphaFoldDB" id="A0A9Q0RWH5"/>
<evidence type="ECO:0000256" key="4">
    <source>
        <dbReference type="ARBA" id="ARBA00022741"/>
    </source>
</evidence>
<comment type="similarity">
    <text evidence="1 7 9">Belongs to the ATP:guanido phosphotransferase family.</text>
</comment>
<feature type="domain" description="Phosphagen kinase C-terminal" evidence="12">
    <location>
        <begin position="239"/>
        <end position="470"/>
    </location>
</feature>
<dbReference type="Gene3D" id="3.30.590.10">
    <property type="entry name" value="Glutamine synthetase/guanido kinase, catalytic domain"/>
    <property type="match status" value="1"/>
</dbReference>
<organism evidence="13 14">
    <name type="scientific">Pseudolycoriella hygida</name>
    <dbReference type="NCBI Taxonomy" id="35572"/>
    <lineage>
        <taxon>Eukaryota</taxon>
        <taxon>Metazoa</taxon>
        <taxon>Ecdysozoa</taxon>
        <taxon>Arthropoda</taxon>
        <taxon>Hexapoda</taxon>
        <taxon>Insecta</taxon>
        <taxon>Pterygota</taxon>
        <taxon>Neoptera</taxon>
        <taxon>Endopterygota</taxon>
        <taxon>Diptera</taxon>
        <taxon>Nematocera</taxon>
        <taxon>Sciaroidea</taxon>
        <taxon>Sciaridae</taxon>
        <taxon>Pseudolycoriella</taxon>
    </lineage>
</organism>
<comment type="caution">
    <text evidence="8">Lacks conserved residue(s) required for the propagation of feature annotation.</text>
</comment>
<accession>A0A9Q0RWH5</accession>
<evidence type="ECO:0000256" key="8">
    <source>
        <dbReference type="PROSITE-ProRule" id="PRU00843"/>
    </source>
</evidence>
<dbReference type="InterPro" id="IPR036802">
    <property type="entry name" value="ATP-guanido_PTrfase_N_sf"/>
</dbReference>
<dbReference type="GO" id="GO:0004054">
    <property type="term" value="F:arginine kinase activity"/>
    <property type="evidence" value="ECO:0007669"/>
    <property type="project" value="UniProtKB-EC"/>
</dbReference>
<sequence>MSTIDEKRAAFHQYLASSGVISALSKALIKLYEEPVKPDDPVNFVRRHMGSENFFILGEGKVQNAEEEELVLSSLIEKKNDEKETAVGNVEVESVPTGNGEIVNEEGDKQAEEANGLEEGTERTEATADKLNAEFEKLKLNEKCNSILKTHLDDEILEKLKGVNDDDGAALFDCIKSGLENQDSQLGIYATNLKLYDQFSEIFDPIIETYHGFGKETMQPNSDWGDSQAFTPFPENDEIVVAIRINCMRNLEEYPVVCKMEENDLNESLAKIKAITEGFEDTFKGTFYTTAELSEDQETELKSIGGLMEKSDKNLSSANVYQQWPTGRGIFVTDDKSLIIHVNGEDHLKFISIGCGKDFGKIYQRLVDAVNIFEVSFVRHERLGWLTFCPSNLGTALNISVDLKLPKLHSHPDKLQEIIKSSSIQLKLSDNEVEDTYTLNNQCTMGHSEFDLAKQFYDVVQTIIESESSVE</sequence>
<dbReference type="Pfam" id="PF00217">
    <property type="entry name" value="ATP-gua_Ptrans"/>
    <property type="match status" value="1"/>
</dbReference>
<dbReference type="OrthoDB" id="430219at2759"/>
<dbReference type="InterPro" id="IPR022415">
    <property type="entry name" value="ATP-guanido_PTrfase_AS"/>
</dbReference>
<evidence type="ECO:0000259" key="11">
    <source>
        <dbReference type="PROSITE" id="PS51509"/>
    </source>
</evidence>
<evidence type="ECO:0000313" key="13">
    <source>
        <dbReference type="EMBL" id="KAJ6635021.1"/>
    </source>
</evidence>
<dbReference type="PANTHER" id="PTHR11547:SF38">
    <property type="entry name" value="ARGININE KINASE 1-RELATED"/>
    <property type="match status" value="1"/>
</dbReference>
<evidence type="ECO:0000259" key="12">
    <source>
        <dbReference type="PROSITE" id="PS51510"/>
    </source>
</evidence>
<keyword evidence="6 8" id="KW-0067">ATP-binding</keyword>
<dbReference type="GO" id="GO:0005615">
    <property type="term" value="C:extracellular space"/>
    <property type="evidence" value="ECO:0007669"/>
    <property type="project" value="TreeGrafter"/>
</dbReference>
<dbReference type="PROSITE" id="PS51509">
    <property type="entry name" value="PHOSPHAGEN_KINASE_N"/>
    <property type="match status" value="1"/>
</dbReference>
<evidence type="ECO:0000256" key="7">
    <source>
        <dbReference type="PROSITE-ProRule" id="PRU00842"/>
    </source>
</evidence>
<feature type="binding site" evidence="8">
    <location>
        <begin position="427"/>
        <end position="432"/>
    </location>
    <ligand>
        <name>ATP</name>
        <dbReference type="ChEBI" id="CHEBI:30616"/>
    </ligand>
</feature>
<keyword evidence="4 8" id="KW-0547">Nucleotide-binding</keyword>
<feature type="region of interest" description="Disordered" evidence="10">
    <location>
        <begin position="97"/>
        <end position="125"/>
    </location>
</feature>
<dbReference type="InterPro" id="IPR022414">
    <property type="entry name" value="ATP-guanido_PTrfase_cat"/>
</dbReference>
<dbReference type="EMBL" id="WJQU01000004">
    <property type="protein sequence ID" value="KAJ6635021.1"/>
    <property type="molecule type" value="Genomic_DNA"/>
</dbReference>
<dbReference type="InterPro" id="IPR022413">
    <property type="entry name" value="ATP-guanido_PTrfase_N"/>
</dbReference>
<dbReference type="Gene3D" id="1.10.135.10">
    <property type="entry name" value="ATP:guanido phosphotransferase, N-terminal domain"/>
    <property type="match status" value="1"/>
</dbReference>
<dbReference type="GO" id="GO:0046314">
    <property type="term" value="P:phosphocreatine biosynthetic process"/>
    <property type="evidence" value="ECO:0007669"/>
    <property type="project" value="InterPro"/>
</dbReference>
<evidence type="ECO:0000256" key="9">
    <source>
        <dbReference type="RuleBase" id="RU000505"/>
    </source>
</evidence>
<feature type="binding site" evidence="8">
    <location>
        <begin position="242"/>
        <end position="246"/>
    </location>
    <ligand>
        <name>ATP</name>
        <dbReference type="ChEBI" id="CHEBI:30616"/>
    </ligand>
</feature>
<dbReference type="PROSITE" id="PS00112">
    <property type="entry name" value="PHOSPHAGEN_KINASE"/>
    <property type="match status" value="1"/>
</dbReference>